<dbReference type="GO" id="GO:0015179">
    <property type="term" value="F:L-amino acid transmembrane transporter activity"/>
    <property type="evidence" value="ECO:0007669"/>
    <property type="project" value="TreeGrafter"/>
</dbReference>
<comment type="caution">
    <text evidence="9">The sequence shown here is derived from an EMBL/GenBank/DDBJ whole genome shotgun (WGS) entry which is preliminary data.</text>
</comment>
<feature type="transmembrane region" description="Helical" evidence="8">
    <location>
        <begin position="148"/>
        <end position="169"/>
    </location>
</feature>
<dbReference type="Pfam" id="PF03222">
    <property type="entry name" value="Trp_Tyr_perm"/>
    <property type="match status" value="1"/>
</dbReference>
<keyword evidence="7 8" id="KW-0472">Membrane</keyword>
<feature type="transmembrane region" description="Helical" evidence="8">
    <location>
        <begin position="293"/>
        <end position="312"/>
    </location>
</feature>
<proteinExistence type="predicted"/>
<feature type="transmembrane region" description="Helical" evidence="8">
    <location>
        <begin position="181"/>
        <end position="199"/>
    </location>
</feature>
<evidence type="ECO:0000256" key="5">
    <source>
        <dbReference type="ARBA" id="ARBA00022692"/>
    </source>
</evidence>
<feature type="transmembrane region" description="Helical" evidence="8">
    <location>
        <begin position="122"/>
        <end position="143"/>
    </location>
</feature>
<evidence type="ECO:0000313" key="9">
    <source>
        <dbReference type="EMBL" id="PIP69190.1"/>
    </source>
</evidence>
<protein>
    <recommendedName>
        <fullName evidence="11">Amino acid transporter transmembrane domain-containing protein</fullName>
    </recommendedName>
</protein>
<feature type="transmembrane region" description="Helical" evidence="8">
    <location>
        <begin position="257"/>
        <end position="281"/>
    </location>
</feature>
<evidence type="ECO:0000256" key="2">
    <source>
        <dbReference type="ARBA" id="ARBA00022448"/>
    </source>
</evidence>
<keyword evidence="5 8" id="KW-0812">Transmembrane</keyword>
<evidence type="ECO:0000313" key="10">
    <source>
        <dbReference type="Proteomes" id="UP000229176"/>
    </source>
</evidence>
<evidence type="ECO:0000256" key="3">
    <source>
        <dbReference type="ARBA" id="ARBA00022475"/>
    </source>
</evidence>
<keyword evidence="3" id="KW-1003">Cell membrane</keyword>
<dbReference type="Proteomes" id="UP000229176">
    <property type="component" value="Unassembled WGS sequence"/>
</dbReference>
<name>A0A2H0CIK1_9BACT</name>
<evidence type="ECO:0000256" key="6">
    <source>
        <dbReference type="ARBA" id="ARBA00022989"/>
    </source>
</evidence>
<evidence type="ECO:0000256" key="1">
    <source>
        <dbReference type="ARBA" id="ARBA00004429"/>
    </source>
</evidence>
<feature type="transmembrane region" description="Helical" evidence="8">
    <location>
        <begin position="85"/>
        <end position="110"/>
    </location>
</feature>
<feature type="transmembrane region" description="Helical" evidence="8">
    <location>
        <begin position="215"/>
        <end position="237"/>
    </location>
</feature>
<feature type="transmembrane region" description="Helical" evidence="8">
    <location>
        <begin position="12"/>
        <end position="31"/>
    </location>
</feature>
<reference evidence="9 10" key="1">
    <citation type="submission" date="2017-09" db="EMBL/GenBank/DDBJ databases">
        <title>Depth-based differentiation of microbial function through sediment-hosted aquifers and enrichment of novel symbionts in the deep terrestrial subsurface.</title>
        <authorList>
            <person name="Probst A.J."/>
            <person name="Ladd B."/>
            <person name="Jarett J.K."/>
            <person name="Geller-Mcgrath D.E."/>
            <person name="Sieber C.M."/>
            <person name="Emerson J.B."/>
            <person name="Anantharaman K."/>
            <person name="Thomas B.C."/>
            <person name="Malmstrom R."/>
            <person name="Stieglmeier M."/>
            <person name="Klingl A."/>
            <person name="Woyke T."/>
            <person name="Ryan C.M."/>
            <person name="Banfield J.F."/>
        </authorList>
    </citation>
    <scope>NUCLEOTIDE SEQUENCE [LARGE SCALE GENOMIC DNA]</scope>
    <source>
        <strain evidence="9">CG22_combo_CG10-13_8_21_14_all_32_8</strain>
    </source>
</reference>
<keyword evidence="2" id="KW-0813">Transport</keyword>
<dbReference type="GO" id="GO:0005886">
    <property type="term" value="C:plasma membrane"/>
    <property type="evidence" value="ECO:0007669"/>
    <property type="project" value="UniProtKB-SubCell"/>
</dbReference>
<dbReference type="EMBL" id="PCTI01000010">
    <property type="protein sequence ID" value="PIP69190.1"/>
    <property type="molecule type" value="Genomic_DNA"/>
</dbReference>
<keyword evidence="4" id="KW-0997">Cell inner membrane</keyword>
<evidence type="ECO:0000256" key="8">
    <source>
        <dbReference type="SAM" id="Phobius"/>
    </source>
</evidence>
<dbReference type="Gene3D" id="1.20.1740.10">
    <property type="entry name" value="Amino acid/polyamine transporter I"/>
    <property type="match status" value="1"/>
</dbReference>
<sequence length="380" mass="42049">MLKQNKQSLRALSILLGVTFGAGIFGVPYAIAKSGWILGIIYFVVLGIIILLIHLMYGEVTLRSKEKHRLPGFVSKFIGPKYGNFVKFASTIGLWGALIAYVLIGGKFLYFISKPFLGGSEFLYQIVFYAISAFIVASGIKILSKIELILTSILVFILIFISAISLNHIDLSIIPTETTDFFLPYGVIIFALFGASAIPEMRDILSGQLHKMKSLIIYGTLIVILITIFFVFASLGISGVNVSEDSILSSVSVLGPWILYIGAIVGFLATFTSFLVIGVYLKDQFTLDFKKKKLSAFFWSIGIPFIILMIINPGFVEILGFTGTVFGAIDSIFLILVWQKAKTKGDRNPEYELKMKKWVSFLIMAFFLAGASYEIFSLIS</sequence>
<feature type="transmembrane region" description="Helical" evidence="8">
    <location>
        <begin position="318"/>
        <end position="338"/>
    </location>
</feature>
<comment type="subcellular location">
    <subcellularLocation>
        <location evidence="1">Cell inner membrane</location>
        <topology evidence="1">Multi-pass membrane protein</topology>
    </subcellularLocation>
</comment>
<keyword evidence="6 8" id="KW-1133">Transmembrane helix</keyword>
<feature type="transmembrane region" description="Helical" evidence="8">
    <location>
        <begin position="358"/>
        <end position="379"/>
    </location>
</feature>
<evidence type="ECO:0000256" key="7">
    <source>
        <dbReference type="ARBA" id="ARBA00023136"/>
    </source>
</evidence>
<accession>A0A2H0CIK1</accession>
<dbReference type="PANTHER" id="PTHR22950">
    <property type="entry name" value="AMINO ACID TRANSPORTER"/>
    <property type="match status" value="1"/>
</dbReference>
<evidence type="ECO:0008006" key="11">
    <source>
        <dbReference type="Google" id="ProtNLM"/>
    </source>
</evidence>
<dbReference type="InterPro" id="IPR018227">
    <property type="entry name" value="Amino_acid_transport_2"/>
</dbReference>
<dbReference type="AlphaFoldDB" id="A0A2H0CIK1"/>
<evidence type="ECO:0000256" key="4">
    <source>
        <dbReference type="ARBA" id="ARBA00022519"/>
    </source>
</evidence>
<gene>
    <name evidence="9" type="ORF">COW91_00835</name>
</gene>
<feature type="transmembrane region" description="Helical" evidence="8">
    <location>
        <begin position="37"/>
        <end position="57"/>
    </location>
</feature>
<organism evidence="9 10">
    <name type="scientific">Candidatus Nomurabacteria bacterium CG22_combo_CG10-13_8_21_14_all_32_8</name>
    <dbReference type="NCBI Taxonomy" id="1974732"/>
    <lineage>
        <taxon>Bacteria</taxon>
        <taxon>Candidatus Nomuraibacteriota</taxon>
    </lineage>
</organism>